<evidence type="ECO:0000256" key="4">
    <source>
        <dbReference type="ARBA" id="ARBA00022679"/>
    </source>
</evidence>
<dbReference type="GO" id="GO:0032259">
    <property type="term" value="P:methylation"/>
    <property type="evidence" value="ECO:0007669"/>
    <property type="project" value="UniProtKB-KW"/>
</dbReference>
<dbReference type="PRINTS" id="PR00508">
    <property type="entry name" value="S21N4MTFRASE"/>
</dbReference>
<dbReference type="GO" id="GO:0008170">
    <property type="term" value="F:N-methyltransferase activity"/>
    <property type="evidence" value="ECO:0007669"/>
    <property type="project" value="InterPro"/>
</dbReference>
<dbReference type="PROSITE" id="PS00092">
    <property type="entry name" value="N6_MTASE"/>
    <property type="match status" value="1"/>
</dbReference>
<dbReference type="EMBL" id="VEWN01000017">
    <property type="protein sequence ID" value="KAA1053214.1"/>
    <property type="molecule type" value="Genomic_DNA"/>
</dbReference>
<dbReference type="Pfam" id="PF01555">
    <property type="entry name" value="N6_N4_Mtase"/>
    <property type="match status" value="1"/>
</dbReference>
<comment type="caution">
    <text evidence="7">The sequence shown here is derived from an EMBL/GenBank/DDBJ whole genome shotgun (WGS) entry which is preliminary data.</text>
</comment>
<dbReference type="GO" id="GO:0009007">
    <property type="term" value="F:site-specific DNA-methyltransferase (adenine-specific) activity"/>
    <property type="evidence" value="ECO:0007669"/>
    <property type="project" value="UniProtKB-EC"/>
</dbReference>
<feature type="domain" description="DNA methylase N-4/N-6" evidence="6">
    <location>
        <begin position="87"/>
        <end position="398"/>
    </location>
</feature>
<dbReference type="EC" id="2.1.1.72" evidence="2"/>
<name>A0A5B0KR04_9PROT</name>
<dbReference type="InterPro" id="IPR002941">
    <property type="entry name" value="DNA_methylase_N4/N6"/>
</dbReference>
<keyword evidence="4" id="KW-0808">Transferase</keyword>
<evidence type="ECO:0000256" key="5">
    <source>
        <dbReference type="ARBA" id="ARBA00047942"/>
    </source>
</evidence>
<dbReference type="SUPFAM" id="SSF53335">
    <property type="entry name" value="S-adenosyl-L-methionine-dependent methyltransferases"/>
    <property type="match status" value="1"/>
</dbReference>
<dbReference type="Gene3D" id="3.40.50.150">
    <property type="entry name" value="Vaccinia Virus protein VP39"/>
    <property type="match status" value="1"/>
</dbReference>
<dbReference type="InterPro" id="IPR001091">
    <property type="entry name" value="RM_Methyltransferase"/>
</dbReference>
<dbReference type="AlphaFoldDB" id="A0A5B0KR04"/>
<organism evidence="7 8">
    <name type="scientific">Azospirillum argentinense</name>
    <dbReference type="NCBI Taxonomy" id="2970906"/>
    <lineage>
        <taxon>Bacteria</taxon>
        <taxon>Pseudomonadati</taxon>
        <taxon>Pseudomonadota</taxon>
        <taxon>Alphaproteobacteria</taxon>
        <taxon>Rhodospirillales</taxon>
        <taxon>Azospirillaceae</taxon>
        <taxon>Azospirillum</taxon>
    </lineage>
</organism>
<comment type="catalytic activity">
    <reaction evidence="5">
        <text>a 2'-deoxyadenosine in DNA + S-adenosyl-L-methionine = an N(6)-methyl-2'-deoxyadenosine in DNA + S-adenosyl-L-homocysteine + H(+)</text>
        <dbReference type="Rhea" id="RHEA:15197"/>
        <dbReference type="Rhea" id="RHEA-COMP:12418"/>
        <dbReference type="Rhea" id="RHEA-COMP:12419"/>
        <dbReference type="ChEBI" id="CHEBI:15378"/>
        <dbReference type="ChEBI" id="CHEBI:57856"/>
        <dbReference type="ChEBI" id="CHEBI:59789"/>
        <dbReference type="ChEBI" id="CHEBI:90615"/>
        <dbReference type="ChEBI" id="CHEBI:90616"/>
        <dbReference type="EC" id="2.1.1.72"/>
    </reaction>
</comment>
<keyword evidence="3" id="KW-0489">Methyltransferase</keyword>
<comment type="similarity">
    <text evidence="1">Belongs to the N(4)/N(6)-methyltransferase family.</text>
</comment>
<evidence type="ECO:0000256" key="1">
    <source>
        <dbReference type="ARBA" id="ARBA00006594"/>
    </source>
</evidence>
<dbReference type="Proteomes" id="UP000325333">
    <property type="component" value="Unassembled WGS sequence"/>
</dbReference>
<evidence type="ECO:0000313" key="8">
    <source>
        <dbReference type="Proteomes" id="UP000325333"/>
    </source>
</evidence>
<sequence>MRLNYQQLTREQAISLLVKRDAQRKLGLVWEREEIERDLALNGDFVVMDLGGDDRPSRGEAPYRNILIEGDNFDALRWLNMTHAGRVKCIYIDPPYNTGNRDWVYNDKFVRKDDRFRHSTWLEFMFRRIEIAKNLLAPDGALFVSIDDNEGPYLKLLLDEVFGRDMFVTSFIWRKVDSPNDNKVKIAPDHEYIHCYASDEALARFRRMSADSILDAFRQRDEQGRLCRDRLLRKNGKNSLRKDRPTMHFPLAAPDGTEVLPMLDNGLEGRWSHSKDGIARLEAEGRLIWKQVPGQDRQLAWVPYAREYAPETPDRPFPSIWADVMTTRQSKAHHKEMFPGVEPFVTPKPEQLMARILGMATEPGDLVLDFFLGSGTTAAVATKLGRRWIGVETEAEIAGFASARLAKVIEGEPGGISEDLGWEGGGGFAHLVADRVAFEDFAYDLKPRHLWLAIQAMHSVPLAPYDPDAALQVGLAEDGAAVAYCDRFTPEAEECVADLLGRHQFLIVYAYTPGPLRDALDGRNSVEIRAVPDDLVRRFQV</sequence>
<gene>
    <name evidence="7" type="ORF">FH063_003133</name>
</gene>
<evidence type="ECO:0000256" key="3">
    <source>
        <dbReference type="ARBA" id="ARBA00022603"/>
    </source>
</evidence>
<dbReference type="GO" id="GO:0003677">
    <property type="term" value="F:DNA binding"/>
    <property type="evidence" value="ECO:0007669"/>
    <property type="project" value="InterPro"/>
</dbReference>
<evidence type="ECO:0000313" key="7">
    <source>
        <dbReference type="EMBL" id="KAA1053214.1"/>
    </source>
</evidence>
<evidence type="ECO:0000259" key="6">
    <source>
        <dbReference type="Pfam" id="PF01555"/>
    </source>
</evidence>
<evidence type="ECO:0000256" key="2">
    <source>
        <dbReference type="ARBA" id="ARBA00011900"/>
    </source>
</evidence>
<proteinExistence type="inferred from homology"/>
<accession>A0A5B0KR04</accession>
<dbReference type="InterPro" id="IPR029063">
    <property type="entry name" value="SAM-dependent_MTases_sf"/>
</dbReference>
<dbReference type="InterPro" id="IPR002052">
    <property type="entry name" value="DNA_methylase_N6_adenine_CS"/>
</dbReference>
<reference evidence="7 8" key="1">
    <citation type="submission" date="2019-07" db="EMBL/GenBank/DDBJ databases">
        <title>Genome sequencing of the stress-tolerant strain Azospirillum brasilense Az19.</title>
        <authorList>
            <person name="Maroniche G.A."/>
            <person name="Garcia J.E."/>
            <person name="Pagnussat L."/>
            <person name="Amenta M."/>
            <person name="Creus C.M."/>
        </authorList>
    </citation>
    <scope>NUCLEOTIDE SEQUENCE [LARGE SCALE GENOMIC DNA]</scope>
    <source>
        <strain evidence="7 8">Az19</strain>
    </source>
</reference>
<protein>
    <recommendedName>
        <fullName evidence="2">site-specific DNA-methyltransferase (adenine-specific)</fullName>
        <ecNumber evidence="2">2.1.1.72</ecNumber>
    </recommendedName>
</protein>